<evidence type="ECO:0000259" key="1">
    <source>
        <dbReference type="Pfam" id="PF06985"/>
    </source>
</evidence>
<dbReference type="OrthoDB" id="3557394at2759"/>
<dbReference type="InterPro" id="IPR052895">
    <property type="entry name" value="HetReg/Transcr_Mod"/>
</dbReference>
<dbReference type="Proteomes" id="UP000184330">
    <property type="component" value="Unassembled WGS sequence"/>
</dbReference>
<evidence type="ECO:0000313" key="3">
    <source>
        <dbReference type="Proteomes" id="UP000184330"/>
    </source>
</evidence>
<sequence>MTSLLRKLKQYRLTPFEYTALNAGEIRLLRLRPSSVGTPSGSLITINLQDSEDAGLISYEALSYVWGVEPPDRFITLDNGRCLMIKPNLEAALKVLSKGKTDRLLWIDSICINQGDLDERSNQVRLMRKIYQQAQRVVIWVGAGKNSATEIINRFSGFQRQGKGHQWLSQHLDNPNNRTETHRHRSLTADYYEVEHVDHSGGHWPALVEFFDRDWWQRVWVRQELVVSRDAIVMSGPLSVPWTDVAAICHWLKVWTPDLDAKTKIHGGRNRSGAYAGEDLEYFKQTLKTKGKLDFEAMFLHARNCKATDPRDKVYAILGLLGDDTEDIVVDYSLNIDEVAKQAFTKLVSTNNRLEALIFSQNPNREQGIPSWAPNICSPFNMRPSRLKGQSSSLYAAAKGSVEKFSFLADGITLRVKGLIFDTIKEVSKPVPYSHGMALMGNQFDRVISTWRHLLFTWLGTMDIDQKYECLMRTITYDRDIRGRRMGSRANGLDWAAFFRFEHDFGARTEFEYLAAAVHRSNFEGAETDEAVDAWLRLCSETVSNRRMVLTTNGKVGLVPAETQSWDVACLIMGLDVPFVLRKIGVDVYVLVGEAYFYGAMDGEVLAGANFEAQDILLK</sequence>
<name>A0A1L7WMY3_9HELO</name>
<dbReference type="InterPro" id="IPR010730">
    <property type="entry name" value="HET"/>
</dbReference>
<dbReference type="Pfam" id="PF06985">
    <property type="entry name" value="HET"/>
    <property type="match status" value="1"/>
</dbReference>
<gene>
    <name evidence="2" type="ORF">PAC_04018</name>
</gene>
<evidence type="ECO:0000313" key="2">
    <source>
        <dbReference type="EMBL" id="CZR54135.1"/>
    </source>
</evidence>
<dbReference type="AlphaFoldDB" id="A0A1L7WMY3"/>
<keyword evidence="3" id="KW-1185">Reference proteome</keyword>
<dbReference type="PANTHER" id="PTHR24148">
    <property type="entry name" value="ANKYRIN REPEAT DOMAIN-CONTAINING PROTEIN 39 HOMOLOG-RELATED"/>
    <property type="match status" value="1"/>
</dbReference>
<dbReference type="EMBL" id="FJOG01000004">
    <property type="protein sequence ID" value="CZR54135.1"/>
    <property type="molecule type" value="Genomic_DNA"/>
</dbReference>
<accession>A0A1L7WMY3</accession>
<feature type="domain" description="Heterokaryon incompatibility" evidence="1">
    <location>
        <begin position="59"/>
        <end position="224"/>
    </location>
</feature>
<reference evidence="2 3" key="1">
    <citation type="submission" date="2016-03" db="EMBL/GenBank/DDBJ databases">
        <authorList>
            <person name="Ploux O."/>
        </authorList>
    </citation>
    <scope>NUCLEOTIDE SEQUENCE [LARGE SCALE GENOMIC DNA]</scope>
    <source>
        <strain evidence="2 3">UAMH 11012</strain>
    </source>
</reference>
<dbReference type="Pfam" id="PF26639">
    <property type="entry name" value="Het-6_barrel"/>
    <property type="match status" value="1"/>
</dbReference>
<organism evidence="2 3">
    <name type="scientific">Phialocephala subalpina</name>
    <dbReference type="NCBI Taxonomy" id="576137"/>
    <lineage>
        <taxon>Eukaryota</taxon>
        <taxon>Fungi</taxon>
        <taxon>Dikarya</taxon>
        <taxon>Ascomycota</taxon>
        <taxon>Pezizomycotina</taxon>
        <taxon>Leotiomycetes</taxon>
        <taxon>Helotiales</taxon>
        <taxon>Mollisiaceae</taxon>
        <taxon>Phialocephala</taxon>
        <taxon>Phialocephala fortinii species complex</taxon>
    </lineage>
</organism>
<proteinExistence type="predicted"/>
<dbReference type="PANTHER" id="PTHR24148:SF73">
    <property type="entry name" value="HET DOMAIN PROTEIN (AFU_ORTHOLOGUE AFUA_8G01020)"/>
    <property type="match status" value="1"/>
</dbReference>
<protein>
    <recommendedName>
        <fullName evidence="1">Heterokaryon incompatibility domain-containing protein</fullName>
    </recommendedName>
</protein>